<gene>
    <name evidence="1" type="ORF">JOF28_002298</name>
</gene>
<dbReference type="Proteomes" id="UP000675163">
    <property type="component" value="Unassembled WGS sequence"/>
</dbReference>
<dbReference type="AlphaFoldDB" id="A0A940PXT5"/>
<proteinExistence type="predicted"/>
<reference evidence="1" key="1">
    <citation type="submission" date="2021-02" db="EMBL/GenBank/DDBJ databases">
        <title>Sequencing the genomes of 1000 actinobacteria strains.</title>
        <authorList>
            <person name="Klenk H.-P."/>
        </authorList>
    </citation>
    <scope>NUCLEOTIDE SEQUENCE</scope>
    <source>
        <strain evidence="1">DSM 22850</strain>
    </source>
</reference>
<name>A0A940PXT5_9MICO</name>
<keyword evidence="2" id="KW-1185">Reference proteome</keyword>
<evidence type="ECO:0000313" key="1">
    <source>
        <dbReference type="EMBL" id="MBP1327066.1"/>
    </source>
</evidence>
<sequence>MTNRRWYLAAGLVALLAVAVGSCTAWTQREIPPVRDAAGVTEVESQELTVREQFDLVHERYELFNDQISVTMSQIHPGEWKLPNSSNGAMVMEGNAFRGALKGEGTAANSYYLSRFWRLDDVANGEAKLREAKQRWEELGWKTEMYDSDIYPGEYRASAITSDGAWIALDMLRDGLNVTAYSGVYWGDTETLRRAIWNIQQSERDEGTRWRPEKIDDNSNGYLMAGEYPPFPEWRAAALGPRLPDSRD</sequence>
<accession>A0A940PXT5</accession>
<dbReference type="EMBL" id="JAFIDA010000001">
    <property type="protein sequence ID" value="MBP1327066.1"/>
    <property type="molecule type" value="Genomic_DNA"/>
</dbReference>
<comment type="caution">
    <text evidence="1">The sequence shown here is derived from an EMBL/GenBank/DDBJ whole genome shotgun (WGS) entry which is preliminary data.</text>
</comment>
<dbReference type="PROSITE" id="PS51257">
    <property type="entry name" value="PROKAR_LIPOPROTEIN"/>
    <property type="match status" value="1"/>
</dbReference>
<protein>
    <submittedName>
        <fullName evidence="1">Uncharacterized protein</fullName>
    </submittedName>
</protein>
<evidence type="ECO:0000313" key="2">
    <source>
        <dbReference type="Proteomes" id="UP000675163"/>
    </source>
</evidence>
<organism evidence="1 2">
    <name type="scientific">Leucobacter exalbidus</name>
    <dbReference type="NCBI Taxonomy" id="662960"/>
    <lineage>
        <taxon>Bacteria</taxon>
        <taxon>Bacillati</taxon>
        <taxon>Actinomycetota</taxon>
        <taxon>Actinomycetes</taxon>
        <taxon>Micrococcales</taxon>
        <taxon>Microbacteriaceae</taxon>
        <taxon>Leucobacter</taxon>
    </lineage>
</organism>
<dbReference type="RefSeq" id="WP_209705875.1">
    <property type="nucleotide sequence ID" value="NZ_JAFIDA010000001.1"/>
</dbReference>